<dbReference type="Gene3D" id="1.10.4010.10">
    <property type="entry name" value="Type II deoxyuridine triphosphatase"/>
    <property type="match status" value="1"/>
</dbReference>
<dbReference type="RefSeq" id="WP_035505966.1">
    <property type="nucleotide sequence ID" value="NZ_CCDI010000001.1"/>
</dbReference>
<dbReference type="AlphaFoldDB" id="A0A059NXS8"/>
<reference evidence="1 2" key="2">
    <citation type="submission" date="2014-05" db="EMBL/GenBank/DDBJ databases">
        <title>Draft genome sequence of Halobacillus karajensis HK-03.</title>
        <authorList>
            <person name="Khelaifia S."/>
            <person name="Croce O."/>
            <person name="Lagier J.C."/>
            <person name="Raoult D."/>
        </authorList>
    </citation>
    <scope>NUCLEOTIDE SEQUENCE [LARGE SCALE GENOMIC DNA]</scope>
    <source>
        <strain evidence="1 2">HD-03</strain>
    </source>
</reference>
<gene>
    <name evidence="1" type="ORF">BN983_00809</name>
</gene>
<dbReference type="Pfam" id="PF08761">
    <property type="entry name" value="dUTPase_2"/>
    <property type="match status" value="1"/>
</dbReference>
<organism evidence="1 2">
    <name type="scientific">Halobacillus karajensis</name>
    <dbReference type="NCBI Taxonomy" id="195088"/>
    <lineage>
        <taxon>Bacteria</taxon>
        <taxon>Bacillati</taxon>
        <taxon>Bacillota</taxon>
        <taxon>Bacilli</taxon>
        <taxon>Bacillales</taxon>
        <taxon>Bacillaceae</taxon>
        <taxon>Halobacillus</taxon>
    </lineage>
</organism>
<name>A0A059NXS8_9BACI</name>
<dbReference type="CDD" id="cd11527">
    <property type="entry name" value="NTP-PPase_dUTPase"/>
    <property type="match status" value="1"/>
</dbReference>
<sequence length="164" mass="18827">METNVDWQTVFQMQRKLTQHIAENYPVQDGEDRVKKKAFALMTEVAECGNEEKSCFKFWKANPIPNHEEMLEEHVDIVHFVADIGIEMGIKDYKLKPVKEDVLGLFAGTMYLAYLLAYGKFNVFDDLISSVDELGGKLGFTPEDIARAHKRKNEINYSRQASGY</sequence>
<dbReference type="EMBL" id="CCDI010000001">
    <property type="protein sequence ID" value="CDQ22596.1"/>
    <property type="molecule type" value="Genomic_DNA"/>
</dbReference>
<evidence type="ECO:0000313" key="1">
    <source>
        <dbReference type="EMBL" id="CDQ22596.1"/>
    </source>
</evidence>
<dbReference type="InterPro" id="IPR016947">
    <property type="entry name" value="UCP030140"/>
</dbReference>
<proteinExistence type="predicted"/>
<dbReference type="PIRSF" id="PIRSF030140">
    <property type="entry name" value="UCP030140"/>
    <property type="match status" value="1"/>
</dbReference>
<dbReference type="Proteomes" id="UP000028868">
    <property type="component" value="Unassembled WGS sequence"/>
</dbReference>
<evidence type="ECO:0000313" key="2">
    <source>
        <dbReference type="Proteomes" id="UP000028868"/>
    </source>
</evidence>
<accession>A0A059NXS8</accession>
<comment type="caution">
    <text evidence="1">The sequence shown here is derived from an EMBL/GenBank/DDBJ whole genome shotgun (WGS) entry which is preliminary data.</text>
</comment>
<protein>
    <submittedName>
        <fullName evidence="1">dUTPase</fullName>
    </submittedName>
</protein>
<reference evidence="2" key="1">
    <citation type="submission" date="2014-03" db="EMBL/GenBank/DDBJ databases">
        <authorList>
            <person name="Urmite Genomes U."/>
        </authorList>
    </citation>
    <scope>NUCLEOTIDE SEQUENCE [LARGE SCALE GENOMIC DNA]</scope>
    <source>
        <strain evidence="2">HD-03</strain>
    </source>
</reference>
<dbReference type="SUPFAM" id="SSF101386">
    <property type="entry name" value="all-alpha NTP pyrophosphatases"/>
    <property type="match status" value="1"/>
</dbReference>
<dbReference type="InterPro" id="IPR014871">
    <property type="entry name" value="dUTPase/dCTP_pyrophosphatase"/>
</dbReference>
<keyword evidence="2" id="KW-1185">Reference proteome</keyword>